<dbReference type="InterPro" id="IPR002317">
    <property type="entry name" value="Ser-tRNA-ligase_type_1"/>
</dbReference>
<keyword evidence="8" id="KW-0175">Coiled coil</keyword>
<dbReference type="Pfam" id="PF10306">
    <property type="entry name" value="FLILHELTA"/>
    <property type="match status" value="1"/>
</dbReference>
<organism evidence="12 13">
    <name type="scientific">Testicularia cyperi</name>
    <dbReference type="NCBI Taxonomy" id="1882483"/>
    <lineage>
        <taxon>Eukaryota</taxon>
        <taxon>Fungi</taxon>
        <taxon>Dikarya</taxon>
        <taxon>Basidiomycota</taxon>
        <taxon>Ustilaginomycotina</taxon>
        <taxon>Ustilaginomycetes</taxon>
        <taxon>Ustilaginales</taxon>
        <taxon>Anthracoideaceae</taxon>
        <taxon>Testicularia</taxon>
    </lineage>
</organism>
<feature type="compositionally biased region" description="Low complexity" evidence="9">
    <location>
        <begin position="604"/>
        <end position="619"/>
    </location>
</feature>
<dbReference type="AlphaFoldDB" id="A0A317XJ26"/>
<sequence>MALRGTAWLLPRRSLQPASTGSHHLRQPSYALRSVGPSNGQMSVRHASQSRPAQQNKDKPSSSKHDKAFSSSAAANDAAKANASAAGGKPRTLPPPISGRGLAIEFLNEAIQDMKLRKMPYPESDFKTLFESRGKLPALSSERHSLHTEQAQLSRELSHLFTKKSKLSNQRALALAKKEKELSAKSSAKADKQTKKDGEPAASTPALSKEDLAVDAAIAKELEALQTEIDAMRAKAKAVKQKLEAVQKEEDQIRTHSANFRLSWPNRCHPDVPVGPEQNAVVVSVKDPLNILPREFNTMKEPWNRSVLQAKDFPAGPRADATRDHLTLAATANQAEVDMKSGLLATGSSWPYLLGSLSLLEHALSQYALSTVVRRGFMAVSPPDVVRTELADRCGFRPRDEKAKQTYFLESTSSASSSSKGKGAATDTDSSADLCLAATAEIPLAGLLAARTFDPARSKKAGAAQVAGGSLIQQSELPIKLAALGHAFRAEAGARGADTRGLYRVHQFTKVEMFVATDRTSSASDAMLEELRSVQEEVISGLGLPYRVLDMPTEELGASAYRKYDIEVWMPGRGSWGEVSSASNCTDYQALRLGIRLSKASVKNSSNSNSDSSSSSSGNGDDRNPAVHTLNATAAAIPRLIVAILENHGVRDGKLVLPDALKPFWLAGEADSNVVWLPTSKPRTRLQKAMQQVQSIAQRNGTDPATMVASFLILHELTALVPLALLFYVFGALGVGVTISQWLLGSGDGQAADADSGLASRFRAWARNKEERFERYCRRKGYLGFEKQDAETIAREGKLGQSNHLAGAFANMVAAYIVVKALLPVRIGMSMALAGRFSRAVLEPAKRATRKIFASAPTKATTAPSA</sequence>
<dbReference type="Gene3D" id="3.30.930.10">
    <property type="entry name" value="Bira Bifunctional Protein, Domain 2"/>
    <property type="match status" value="1"/>
</dbReference>
<evidence type="ECO:0000256" key="3">
    <source>
        <dbReference type="ARBA" id="ARBA00022741"/>
    </source>
</evidence>
<dbReference type="PRINTS" id="PR00981">
    <property type="entry name" value="TRNASYNTHSER"/>
</dbReference>
<feature type="transmembrane region" description="Helical" evidence="10">
    <location>
        <begin position="717"/>
        <end position="739"/>
    </location>
</feature>
<keyword evidence="10" id="KW-0812">Transmembrane</keyword>
<dbReference type="EC" id="6.1.1.11" evidence="1"/>
<feature type="compositionally biased region" description="Low complexity" evidence="9">
    <location>
        <begin position="69"/>
        <end position="86"/>
    </location>
</feature>
<name>A0A317XJ26_9BASI</name>
<dbReference type="PANTHER" id="PTHR11778">
    <property type="entry name" value="SERYL-TRNA SYNTHETASE"/>
    <property type="match status" value="1"/>
</dbReference>
<keyword evidence="13" id="KW-1185">Reference proteome</keyword>
<evidence type="ECO:0000256" key="4">
    <source>
        <dbReference type="ARBA" id="ARBA00022840"/>
    </source>
</evidence>
<keyword evidence="3" id="KW-0547">Nucleotide-binding</keyword>
<accession>A0A317XJ26</accession>
<dbReference type="GO" id="GO:0005524">
    <property type="term" value="F:ATP binding"/>
    <property type="evidence" value="ECO:0007669"/>
    <property type="project" value="UniProtKB-KW"/>
</dbReference>
<dbReference type="GO" id="GO:0004828">
    <property type="term" value="F:serine-tRNA ligase activity"/>
    <property type="evidence" value="ECO:0007669"/>
    <property type="project" value="UniProtKB-EC"/>
</dbReference>
<dbReference type="InterPro" id="IPR018811">
    <property type="entry name" value="MRX11"/>
</dbReference>
<evidence type="ECO:0000256" key="9">
    <source>
        <dbReference type="SAM" id="MobiDB-lite"/>
    </source>
</evidence>
<evidence type="ECO:0000256" key="1">
    <source>
        <dbReference type="ARBA" id="ARBA00012840"/>
    </source>
</evidence>
<dbReference type="GO" id="GO:0006434">
    <property type="term" value="P:seryl-tRNA aminoacylation"/>
    <property type="evidence" value="ECO:0007669"/>
    <property type="project" value="InterPro"/>
</dbReference>
<evidence type="ECO:0000256" key="5">
    <source>
        <dbReference type="ARBA" id="ARBA00023146"/>
    </source>
</evidence>
<evidence type="ECO:0000256" key="6">
    <source>
        <dbReference type="ARBA" id="ARBA00031113"/>
    </source>
</evidence>
<feature type="compositionally biased region" description="Basic and acidic residues" evidence="9">
    <location>
        <begin position="176"/>
        <end position="199"/>
    </location>
</feature>
<evidence type="ECO:0000256" key="10">
    <source>
        <dbReference type="SAM" id="Phobius"/>
    </source>
</evidence>
<keyword evidence="5 12" id="KW-0030">Aminoacyl-tRNA synthetase</keyword>
<evidence type="ECO:0000256" key="2">
    <source>
        <dbReference type="ARBA" id="ARBA00022598"/>
    </source>
</evidence>
<evidence type="ECO:0000313" key="12">
    <source>
        <dbReference type="EMBL" id="PWY98255.1"/>
    </source>
</evidence>
<evidence type="ECO:0000313" key="13">
    <source>
        <dbReference type="Proteomes" id="UP000246740"/>
    </source>
</evidence>
<dbReference type="Pfam" id="PF00587">
    <property type="entry name" value="tRNA-synt_2b"/>
    <property type="match status" value="1"/>
</dbReference>
<keyword evidence="10" id="KW-0472">Membrane</keyword>
<dbReference type="InterPro" id="IPR045864">
    <property type="entry name" value="aa-tRNA-synth_II/BPL/LPL"/>
</dbReference>
<dbReference type="InterPro" id="IPR010978">
    <property type="entry name" value="tRNA-bd_arm"/>
</dbReference>
<feature type="compositionally biased region" description="Polar residues" evidence="9">
    <location>
        <begin position="36"/>
        <end position="55"/>
    </location>
</feature>
<keyword evidence="4" id="KW-0067">ATP-binding</keyword>
<feature type="domain" description="Aminoacyl-transfer RNA synthetases class-II family profile" evidence="11">
    <location>
        <begin position="364"/>
        <end position="658"/>
    </location>
</feature>
<protein>
    <recommendedName>
        <fullName evidence="1">serine--tRNA ligase</fullName>
        <ecNumber evidence="1">6.1.1.11</ecNumber>
    </recommendedName>
    <alternativeName>
        <fullName evidence="6">Seryl-tRNA synthetase</fullName>
    </alternativeName>
    <alternativeName>
        <fullName evidence="7">Seryl-tRNA(Ser) synthetase</fullName>
    </alternativeName>
</protein>
<feature type="region of interest" description="Disordered" evidence="9">
    <location>
        <begin position="602"/>
        <end position="626"/>
    </location>
</feature>
<dbReference type="Proteomes" id="UP000246740">
    <property type="component" value="Unassembled WGS sequence"/>
</dbReference>
<evidence type="ECO:0000256" key="8">
    <source>
        <dbReference type="SAM" id="Coils"/>
    </source>
</evidence>
<dbReference type="InterPro" id="IPR006195">
    <property type="entry name" value="aa-tRNA-synth_II"/>
</dbReference>
<dbReference type="EMBL" id="KZ819199">
    <property type="protein sequence ID" value="PWY98255.1"/>
    <property type="molecule type" value="Genomic_DNA"/>
</dbReference>
<feature type="region of interest" description="Disordered" evidence="9">
    <location>
        <begin position="15"/>
        <end position="97"/>
    </location>
</feature>
<feature type="region of interest" description="Disordered" evidence="9">
    <location>
        <begin position="172"/>
        <end position="208"/>
    </location>
</feature>
<dbReference type="PROSITE" id="PS50862">
    <property type="entry name" value="AA_TRNA_LIGASE_II"/>
    <property type="match status" value="1"/>
</dbReference>
<dbReference type="InterPro" id="IPR002314">
    <property type="entry name" value="aa-tRNA-synt_IIb"/>
</dbReference>
<dbReference type="STRING" id="1882483.A0A317XJ26"/>
<feature type="compositionally biased region" description="Basic and acidic residues" evidence="9">
    <location>
        <begin position="56"/>
        <end position="68"/>
    </location>
</feature>
<reference evidence="12 13" key="1">
    <citation type="journal article" date="2018" name="Mol. Biol. Evol.">
        <title>Broad Genomic Sampling Reveals a Smut Pathogenic Ancestry of the Fungal Clade Ustilaginomycotina.</title>
        <authorList>
            <person name="Kijpornyongpan T."/>
            <person name="Mondo S.J."/>
            <person name="Barry K."/>
            <person name="Sandor L."/>
            <person name="Lee J."/>
            <person name="Lipzen A."/>
            <person name="Pangilinan J."/>
            <person name="LaButti K."/>
            <person name="Hainaut M."/>
            <person name="Henrissat B."/>
            <person name="Grigoriev I.V."/>
            <person name="Spatafora J.W."/>
            <person name="Aime M.C."/>
        </authorList>
    </citation>
    <scope>NUCLEOTIDE SEQUENCE [LARGE SCALE GENOMIC DNA]</scope>
    <source>
        <strain evidence="12 13">MCA 3645</strain>
    </source>
</reference>
<evidence type="ECO:0000259" key="11">
    <source>
        <dbReference type="PROSITE" id="PS50862"/>
    </source>
</evidence>
<feature type="transmembrane region" description="Helical" evidence="10">
    <location>
        <begin position="805"/>
        <end position="823"/>
    </location>
</feature>
<keyword evidence="10" id="KW-1133">Transmembrane helix</keyword>
<feature type="coiled-coil region" evidence="8">
    <location>
        <begin position="222"/>
        <end position="249"/>
    </location>
</feature>
<gene>
    <name evidence="12" type="ORF">BCV70DRAFT_202036</name>
</gene>
<dbReference type="InParanoid" id="A0A317XJ26"/>
<proteinExistence type="predicted"/>
<evidence type="ECO:0000256" key="7">
    <source>
        <dbReference type="ARBA" id="ARBA00034892"/>
    </source>
</evidence>
<keyword evidence="2" id="KW-0436">Ligase</keyword>
<dbReference type="SUPFAM" id="SSF55681">
    <property type="entry name" value="Class II aaRS and biotin synthetases"/>
    <property type="match status" value="1"/>
</dbReference>
<dbReference type="SUPFAM" id="SSF46589">
    <property type="entry name" value="tRNA-binding arm"/>
    <property type="match status" value="1"/>
</dbReference>
<dbReference type="OrthoDB" id="10264585at2759"/>